<comment type="caution">
    <text evidence="2">The sequence shown here is derived from an EMBL/GenBank/DDBJ whole genome shotgun (WGS) entry which is preliminary data.</text>
</comment>
<dbReference type="Proteomes" id="UP000441523">
    <property type="component" value="Unassembled WGS sequence"/>
</dbReference>
<proteinExistence type="predicted"/>
<evidence type="ECO:0000256" key="1">
    <source>
        <dbReference type="SAM" id="MobiDB-lite"/>
    </source>
</evidence>
<evidence type="ECO:0000313" key="3">
    <source>
        <dbReference type="Proteomes" id="UP000441523"/>
    </source>
</evidence>
<dbReference type="RefSeq" id="WP_150962764.1">
    <property type="nucleotide sequence ID" value="NZ_VZZJ01000005.1"/>
</dbReference>
<dbReference type="EMBL" id="VZZJ01000005">
    <property type="protein sequence ID" value="KAB1074368.1"/>
    <property type="molecule type" value="Genomic_DNA"/>
</dbReference>
<feature type="region of interest" description="Disordered" evidence="1">
    <location>
        <begin position="96"/>
        <end position="116"/>
    </location>
</feature>
<keyword evidence="3" id="KW-1185">Reference proteome</keyword>
<dbReference type="AlphaFoldDB" id="A0A6N6MUG7"/>
<evidence type="ECO:0000313" key="2">
    <source>
        <dbReference type="EMBL" id="KAB1074368.1"/>
    </source>
</evidence>
<organism evidence="2 3">
    <name type="scientific">Methylobacterium planeticum</name>
    <dbReference type="NCBI Taxonomy" id="2615211"/>
    <lineage>
        <taxon>Bacteria</taxon>
        <taxon>Pseudomonadati</taxon>
        <taxon>Pseudomonadota</taxon>
        <taxon>Alphaproteobacteria</taxon>
        <taxon>Hyphomicrobiales</taxon>
        <taxon>Methylobacteriaceae</taxon>
        <taxon>Methylobacterium</taxon>
    </lineage>
</organism>
<gene>
    <name evidence="2" type="ORF">F6X51_08330</name>
</gene>
<protein>
    <submittedName>
        <fullName evidence="2">Uncharacterized protein</fullName>
    </submittedName>
</protein>
<name>A0A6N6MUG7_9HYPH</name>
<reference evidence="2 3" key="1">
    <citation type="submission" date="2019-09" db="EMBL/GenBank/DDBJ databases">
        <title>YIM 132548 draft genome.</title>
        <authorList>
            <person name="Jiang L."/>
        </authorList>
    </citation>
    <scope>NUCLEOTIDE SEQUENCE [LARGE SCALE GENOMIC DNA]</scope>
    <source>
        <strain evidence="2 3">YIM 132548</strain>
    </source>
</reference>
<sequence length="116" mass="12480">MAELVYTRLQDHPRETYFATSGALIVGRIDCICPDPPPAEQWGWGMSLDIGALPFRRGGVSPAREAAAAALGEAWEQWKAWAGLRDVAATDPEIGQEAVGRQEIGQEKPGPKVIGP</sequence>
<accession>A0A6N6MUG7</accession>